<evidence type="ECO:0000313" key="2">
    <source>
        <dbReference type="EMBL" id="CAB4140348.1"/>
    </source>
</evidence>
<evidence type="ECO:0000313" key="4">
    <source>
        <dbReference type="EMBL" id="CAB4213536.1"/>
    </source>
</evidence>
<evidence type="ECO:0000313" key="3">
    <source>
        <dbReference type="EMBL" id="CAB4155786.1"/>
    </source>
</evidence>
<sequence length="96" mass="10745">MDAQGKHEMNLPPLPEPHDSVPLIGGDGKEIARKDRYTADQMREYGEACRKQALEQAAQLMDQMYGNPPKTPYAHYVGGFKDALDMAEQAIRSLIK</sequence>
<dbReference type="EMBL" id="LR797399">
    <property type="protein sequence ID" value="CAB4213536.1"/>
    <property type="molecule type" value="Genomic_DNA"/>
</dbReference>
<evidence type="ECO:0000256" key="1">
    <source>
        <dbReference type="SAM" id="MobiDB-lite"/>
    </source>
</evidence>
<gene>
    <name evidence="4" type="ORF">UFOVP1449_44</name>
    <name evidence="2" type="ORF">UFOVP400_18</name>
    <name evidence="3" type="ORF">UFOVP669_27</name>
</gene>
<organism evidence="3">
    <name type="scientific">uncultured Caudovirales phage</name>
    <dbReference type="NCBI Taxonomy" id="2100421"/>
    <lineage>
        <taxon>Viruses</taxon>
        <taxon>Duplodnaviria</taxon>
        <taxon>Heunggongvirae</taxon>
        <taxon>Uroviricota</taxon>
        <taxon>Caudoviricetes</taxon>
        <taxon>Peduoviridae</taxon>
        <taxon>Maltschvirus</taxon>
        <taxon>Maltschvirus maltsch</taxon>
    </lineage>
</organism>
<feature type="region of interest" description="Disordered" evidence="1">
    <location>
        <begin position="1"/>
        <end position="27"/>
    </location>
</feature>
<accession>A0A6J5ND32</accession>
<proteinExistence type="predicted"/>
<reference evidence="3" key="1">
    <citation type="submission" date="2020-04" db="EMBL/GenBank/DDBJ databases">
        <authorList>
            <person name="Chiriac C."/>
            <person name="Salcher M."/>
            <person name="Ghai R."/>
            <person name="Kavagutti S V."/>
        </authorList>
    </citation>
    <scope>NUCLEOTIDE SEQUENCE</scope>
</reference>
<dbReference type="EMBL" id="LR796370">
    <property type="protein sequence ID" value="CAB4140348.1"/>
    <property type="molecule type" value="Genomic_DNA"/>
</dbReference>
<dbReference type="EMBL" id="LR796626">
    <property type="protein sequence ID" value="CAB4155786.1"/>
    <property type="molecule type" value="Genomic_DNA"/>
</dbReference>
<name>A0A6J5ND32_9CAUD</name>
<protein>
    <submittedName>
        <fullName evidence="3">Uncharacterized protein</fullName>
    </submittedName>
</protein>